<dbReference type="AlphaFoldDB" id="A0AAV1YLJ0"/>
<dbReference type="GO" id="GO:0006355">
    <property type="term" value="P:regulation of DNA-templated transcription"/>
    <property type="evidence" value="ECO:0007669"/>
    <property type="project" value="InterPro"/>
</dbReference>
<evidence type="ECO:0000313" key="4">
    <source>
        <dbReference type="EMBL" id="CAL0334464.1"/>
    </source>
</evidence>
<dbReference type="PANTHER" id="PTHR33124">
    <property type="entry name" value="TRANSCRIPTION FACTOR IBH1-LIKE 1"/>
    <property type="match status" value="1"/>
</dbReference>
<keyword evidence="2" id="KW-0804">Transcription</keyword>
<protein>
    <submittedName>
        <fullName evidence="4">Uncharacterized protein</fullName>
    </submittedName>
</protein>
<comment type="caution">
    <text evidence="4">The sequence shown here is derived from an EMBL/GenBank/DDBJ whole genome shotgun (WGS) entry which is preliminary data.</text>
</comment>
<evidence type="ECO:0000256" key="1">
    <source>
        <dbReference type="ARBA" id="ARBA00023015"/>
    </source>
</evidence>
<feature type="compositionally biased region" description="Basic residues" evidence="3">
    <location>
        <begin position="26"/>
        <end position="38"/>
    </location>
</feature>
<feature type="compositionally biased region" description="Polar residues" evidence="3">
    <location>
        <begin position="1"/>
        <end position="18"/>
    </location>
</feature>
<feature type="region of interest" description="Disordered" evidence="3">
    <location>
        <begin position="1"/>
        <end position="56"/>
    </location>
</feature>
<evidence type="ECO:0000256" key="3">
    <source>
        <dbReference type="SAM" id="MobiDB-lite"/>
    </source>
</evidence>
<evidence type="ECO:0000313" key="5">
    <source>
        <dbReference type="Proteomes" id="UP001497480"/>
    </source>
</evidence>
<dbReference type="Proteomes" id="UP001497480">
    <property type="component" value="Unassembled WGS sequence"/>
</dbReference>
<accession>A0AAV1YLJ0</accession>
<proteinExistence type="predicted"/>
<reference evidence="4 5" key="1">
    <citation type="submission" date="2024-03" db="EMBL/GenBank/DDBJ databases">
        <authorList>
            <person name="Martinez-Hernandez J."/>
        </authorList>
    </citation>
    <scope>NUCLEOTIDE SEQUENCE [LARGE SCALE GENOMIC DNA]</scope>
</reference>
<dbReference type="InterPro" id="IPR044660">
    <property type="entry name" value="IBH1-like"/>
</dbReference>
<name>A0AAV1YLJ0_LUPLU</name>
<dbReference type="EMBL" id="CAXHTB010000026">
    <property type="protein sequence ID" value="CAL0334464.1"/>
    <property type="molecule type" value="Genomic_DNA"/>
</dbReference>
<keyword evidence="1" id="KW-0805">Transcription regulation</keyword>
<organism evidence="4 5">
    <name type="scientific">Lupinus luteus</name>
    <name type="common">European yellow lupine</name>
    <dbReference type="NCBI Taxonomy" id="3873"/>
    <lineage>
        <taxon>Eukaryota</taxon>
        <taxon>Viridiplantae</taxon>
        <taxon>Streptophyta</taxon>
        <taxon>Embryophyta</taxon>
        <taxon>Tracheophyta</taxon>
        <taxon>Spermatophyta</taxon>
        <taxon>Magnoliopsida</taxon>
        <taxon>eudicotyledons</taxon>
        <taxon>Gunneridae</taxon>
        <taxon>Pentapetalae</taxon>
        <taxon>rosids</taxon>
        <taxon>fabids</taxon>
        <taxon>Fabales</taxon>
        <taxon>Fabaceae</taxon>
        <taxon>Papilionoideae</taxon>
        <taxon>50 kb inversion clade</taxon>
        <taxon>genistoids sensu lato</taxon>
        <taxon>core genistoids</taxon>
        <taxon>Genisteae</taxon>
        <taxon>Lupinus</taxon>
    </lineage>
</organism>
<evidence type="ECO:0000256" key="2">
    <source>
        <dbReference type="ARBA" id="ARBA00023163"/>
    </source>
</evidence>
<keyword evidence="5" id="KW-1185">Reference proteome</keyword>
<sequence length="161" mass="18793">MAPSSLVSKNSPPTTPTNHSHDSHMQHKKKKKPQKHQNQHNQEQSHPKWNSQKHQHLYSSKLRQALTTLNLTGNLHRKQVREAADKVLAVTAKGRTRWSRTILTNRLKLKFRKKHNRERVVSSSTGSNRSKKQTRFSMLRFKTVQTFQRKVKVLGRLVPNQ</sequence>
<gene>
    <name evidence="4" type="ORF">LLUT_LOCUS35524</name>
</gene>
<dbReference type="PANTHER" id="PTHR33124:SF12">
    <property type="entry name" value="TRANSCRIPTION FACTOR BHLH148"/>
    <property type="match status" value="1"/>
</dbReference>